<comment type="caution">
    <text evidence="9">The sequence shown here is derived from an EMBL/GenBank/DDBJ whole genome shotgun (WGS) entry which is preliminary data.</text>
</comment>
<comment type="subcellular location">
    <subcellularLocation>
        <location evidence="1">Membrane</location>
        <topology evidence="1">Multi-pass membrane protein</topology>
    </subcellularLocation>
</comment>
<dbReference type="PANTHER" id="PTHR23506:SF23">
    <property type="entry name" value="GH10249P"/>
    <property type="match status" value="1"/>
</dbReference>
<name>A0A1S8B5C3_9PEZI</name>
<feature type="compositionally biased region" description="Basic and acidic residues" evidence="6">
    <location>
        <begin position="252"/>
        <end position="262"/>
    </location>
</feature>
<dbReference type="EMBL" id="MSZU01000114">
    <property type="protein sequence ID" value="OMP82586.1"/>
    <property type="molecule type" value="Genomic_DNA"/>
</dbReference>
<gene>
    <name evidence="9" type="ORF">BK809_0006896</name>
</gene>
<feature type="transmembrane region" description="Helical" evidence="7">
    <location>
        <begin position="437"/>
        <end position="457"/>
    </location>
</feature>
<feature type="transmembrane region" description="Helical" evidence="7">
    <location>
        <begin position="85"/>
        <end position="103"/>
    </location>
</feature>
<dbReference type="InterPro" id="IPR020846">
    <property type="entry name" value="MFS_dom"/>
</dbReference>
<dbReference type="InterPro" id="IPR036259">
    <property type="entry name" value="MFS_trans_sf"/>
</dbReference>
<dbReference type="Gene3D" id="1.20.1250.20">
    <property type="entry name" value="MFS general substrate transporter like domains"/>
    <property type="match status" value="1"/>
</dbReference>
<dbReference type="InterPro" id="IPR050930">
    <property type="entry name" value="MFS_Vesicular_Transporter"/>
</dbReference>
<feature type="transmembrane region" description="Helical" evidence="7">
    <location>
        <begin position="282"/>
        <end position="304"/>
    </location>
</feature>
<proteinExistence type="predicted"/>
<sequence length="508" mass="52980">MPYTLTEKTGIAPDAVQHWNSVLIAVYGAALLAFSPICGHLADHHSTTRRAPLLAGLAALAAATAMLNVGTSIGVLVAARLLQGASAAVVWVVGLALLVDTVGRDDVGQAMGWVSMAMSLAVLVAPLLGGVVLERAGYDAVWAMAYALLGVDVVARLVLVEKRVAGRWVGGQEEGGGVDGAETAAADGRCCCGEGGGGEGGGEDEDGGGREKEEEEEKEKERGSADISPVSGQELQDSEKQQQPTTTTRPCPHHDIARHDNEPTTTIPQHPRRLRDRLPPTLSLLLSARLASSLWSTLVVSILMSSLDAVLPLYVRARFNWSSTGAGLIFLPVVIPSFLAPAFGALADRGLCAPRYLAAGGALVACPCWVCLRFVDDDIDGDALKAKVVLCVLLAVLGVALAAIMPCVMAEITHVVRAKEAKRPGAFGKTGAYAQAYGLFNMAWAGGALVGPIWAGYVKDTAGWGTMGWSLGLLAACSAVPAVLWTGGWVCGKKEKERSDEESGGQRT</sequence>
<evidence type="ECO:0000313" key="10">
    <source>
        <dbReference type="Proteomes" id="UP000190776"/>
    </source>
</evidence>
<feature type="transmembrane region" description="Helical" evidence="7">
    <location>
        <begin position="140"/>
        <end position="159"/>
    </location>
</feature>
<evidence type="ECO:0000256" key="6">
    <source>
        <dbReference type="SAM" id="MobiDB-lite"/>
    </source>
</evidence>
<feature type="transmembrane region" description="Helical" evidence="7">
    <location>
        <begin position="54"/>
        <end position="79"/>
    </location>
</feature>
<dbReference type="InterPro" id="IPR011701">
    <property type="entry name" value="MFS"/>
</dbReference>
<dbReference type="Gene3D" id="1.20.1720.10">
    <property type="entry name" value="Multidrug resistance protein D"/>
    <property type="match status" value="1"/>
</dbReference>
<evidence type="ECO:0000313" key="9">
    <source>
        <dbReference type="EMBL" id="OMP82586.1"/>
    </source>
</evidence>
<feature type="transmembrane region" description="Helical" evidence="7">
    <location>
        <begin position="22"/>
        <end position="42"/>
    </location>
</feature>
<accession>A0A1S8B5C3</accession>
<keyword evidence="5 7" id="KW-0472">Membrane</keyword>
<feature type="transmembrane region" description="Helical" evidence="7">
    <location>
        <begin position="387"/>
        <end position="416"/>
    </location>
</feature>
<dbReference type="Proteomes" id="UP000190776">
    <property type="component" value="Unassembled WGS sequence"/>
</dbReference>
<dbReference type="Pfam" id="PF07690">
    <property type="entry name" value="MFS_1"/>
    <property type="match status" value="1"/>
</dbReference>
<evidence type="ECO:0000256" key="4">
    <source>
        <dbReference type="ARBA" id="ARBA00022989"/>
    </source>
</evidence>
<organism evidence="9 10">
    <name type="scientific">Diplodia seriata</name>
    <dbReference type="NCBI Taxonomy" id="420778"/>
    <lineage>
        <taxon>Eukaryota</taxon>
        <taxon>Fungi</taxon>
        <taxon>Dikarya</taxon>
        <taxon>Ascomycota</taxon>
        <taxon>Pezizomycotina</taxon>
        <taxon>Dothideomycetes</taxon>
        <taxon>Dothideomycetes incertae sedis</taxon>
        <taxon>Botryosphaeriales</taxon>
        <taxon>Botryosphaeriaceae</taxon>
        <taxon>Diplodia</taxon>
    </lineage>
</organism>
<dbReference type="PANTHER" id="PTHR23506">
    <property type="entry name" value="GH10249P"/>
    <property type="match status" value="1"/>
</dbReference>
<dbReference type="AlphaFoldDB" id="A0A1S8B5C3"/>
<protein>
    <submittedName>
        <fullName evidence="9">Putative MFS-type transporter</fullName>
    </submittedName>
</protein>
<dbReference type="GO" id="GO:0016020">
    <property type="term" value="C:membrane"/>
    <property type="evidence" value="ECO:0007669"/>
    <property type="project" value="UniProtKB-SubCell"/>
</dbReference>
<keyword evidence="3 7" id="KW-0812">Transmembrane</keyword>
<keyword evidence="4 7" id="KW-1133">Transmembrane helix</keyword>
<evidence type="ECO:0000259" key="8">
    <source>
        <dbReference type="PROSITE" id="PS50850"/>
    </source>
</evidence>
<evidence type="ECO:0000256" key="3">
    <source>
        <dbReference type="ARBA" id="ARBA00022692"/>
    </source>
</evidence>
<feature type="compositionally biased region" description="Low complexity" evidence="6">
    <location>
        <begin position="241"/>
        <end position="250"/>
    </location>
</feature>
<dbReference type="GO" id="GO:0022857">
    <property type="term" value="F:transmembrane transporter activity"/>
    <property type="evidence" value="ECO:0007669"/>
    <property type="project" value="InterPro"/>
</dbReference>
<evidence type="ECO:0000256" key="7">
    <source>
        <dbReference type="SAM" id="Phobius"/>
    </source>
</evidence>
<evidence type="ECO:0000256" key="1">
    <source>
        <dbReference type="ARBA" id="ARBA00004141"/>
    </source>
</evidence>
<feature type="transmembrane region" description="Helical" evidence="7">
    <location>
        <begin position="324"/>
        <end position="344"/>
    </location>
</feature>
<evidence type="ECO:0000256" key="5">
    <source>
        <dbReference type="ARBA" id="ARBA00023136"/>
    </source>
</evidence>
<feature type="transmembrane region" description="Helical" evidence="7">
    <location>
        <begin position="469"/>
        <end position="491"/>
    </location>
</feature>
<reference evidence="9 10" key="1">
    <citation type="submission" date="2017-01" db="EMBL/GenBank/DDBJ databases">
        <title>Draft genome sequence of Diplodia seriata F98.1, a fungal species involved in grapevine trunk diseases.</title>
        <authorList>
            <person name="Robert-Siegwald G."/>
            <person name="Vallet J."/>
            <person name="Abou-Mansour E."/>
            <person name="Xu J."/>
            <person name="Rey P."/>
            <person name="Bertsch C."/>
            <person name="Rego C."/>
            <person name="Larignon P."/>
            <person name="Fontaine F."/>
            <person name="Lebrun M.-H."/>
        </authorList>
    </citation>
    <scope>NUCLEOTIDE SEQUENCE [LARGE SCALE GENOMIC DNA]</scope>
    <source>
        <strain evidence="9 10">F98.1</strain>
    </source>
</reference>
<dbReference type="SUPFAM" id="SSF103473">
    <property type="entry name" value="MFS general substrate transporter"/>
    <property type="match status" value="1"/>
</dbReference>
<dbReference type="PROSITE" id="PS50850">
    <property type="entry name" value="MFS"/>
    <property type="match status" value="1"/>
</dbReference>
<feature type="region of interest" description="Disordered" evidence="6">
    <location>
        <begin position="194"/>
        <end position="274"/>
    </location>
</feature>
<evidence type="ECO:0000256" key="2">
    <source>
        <dbReference type="ARBA" id="ARBA00022448"/>
    </source>
</evidence>
<dbReference type="OrthoDB" id="5086884at2759"/>
<keyword evidence="2" id="KW-0813">Transport</keyword>
<dbReference type="STRING" id="420778.A0A1S8B5C3"/>
<feature type="transmembrane region" description="Helical" evidence="7">
    <location>
        <begin position="356"/>
        <end position="375"/>
    </location>
</feature>
<feature type="transmembrane region" description="Helical" evidence="7">
    <location>
        <begin position="110"/>
        <end position="128"/>
    </location>
</feature>
<feature type="domain" description="Major facilitator superfamily (MFS) profile" evidence="8">
    <location>
        <begin position="1"/>
        <end position="494"/>
    </location>
</feature>